<protein>
    <submittedName>
        <fullName evidence="2">Uncharacterized protein</fullName>
    </submittedName>
</protein>
<feature type="region of interest" description="Disordered" evidence="1">
    <location>
        <begin position="205"/>
        <end position="294"/>
    </location>
</feature>
<proteinExistence type="predicted"/>
<evidence type="ECO:0000313" key="2">
    <source>
        <dbReference type="EMBL" id="QAA76752.1"/>
    </source>
</evidence>
<evidence type="ECO:0000313" key="3">
    <source>
        <dbReference type="Proteomes" id="UP000287233"/>
    </source>
</evidence>
<dbReference type="AlphaFoldDB" id="A0A410FUU9"/>
<dbReference type="KEGG" id="bih:BIP78_0986"/>
<feature type="compositionally biased region" description="Low complexity" evidence="1">
    <location>
        <begin position="260"/>
        <end position="271"/>
    </location>
</feature>
<accession>A0A410FUU9</accession>
<name>A0A410FUU9_BIPS1</name>
<dbReference type="Proteomes" id="UP000287233">
    <property type="component" value="Chromosome"/>
</dbReference>
<gene>
    <name evidence="2" type="ORF">BIP78_0986</name>
</gene>
<sequence>MGQTIVGVRPREKWALFDLQRGDTVGVSLGMGERYGFARLTNSRTPLRRGSCSDSPNVTSCGSTSGGSGMSVSFREAICRYIPSCGSGDRILSIQRSRRERWGRSGASFLTRASWLGWGARTCRTPCGTPDSTPVPRRGTSPRQTWFGSIAQRATCSRSASGAVGDRGSVMGGVGGRYADHLQIGYRAGRPARAVTQRTMNSAWGARGAASVRSANPRRPGSPGEGWTRELLGPSGTAGSLRQPPRCLLDPPRTERLLHGQRSTRGGSRRSVPPARVAGASDLGLPGGPPLGARSRWVLPYGV</sequence>
<dbReference type="EMBL" id="CP034928">
    <property type="protein sequence ID" value="QAA76752.1"/>
    <property type="molecule type" value="Genomic_DNA"/>
</dbReference>
<organism evidence="2 3">
    <name type="scientific">Bipolaricaulis sibiricus</name>
    <dbReference type="NCBI Taxonomy" id="2501609"/>
    <lineage>
        <taxon>Bacteria</taxon>
        <taxon>Candidatus Bipolaricaulota</taxon>
        <taxon>Candidatus Bipolaricaulia</taxon>
        <taxon>Candidatus Bipolaricaulales</taxon>
        <taxon>Candidatus Bipolaricaulaceae</taxon>
        <taxon>Candidatus Bipolaricaulis</taxon>
    </lineage>
</organism>
<evidence type="ECO:0000256" key="1">
    <source>
        <dbReference type="SAM" id="MobiDB-lite"/>
    </source>
</evidence>
<reference evidence="3" key="1">
    <citation type="submission" date="2018-12" db="EMBL/GenBank/DDBJ databases">
        <title>Complete genome sequence of an uncultured bacterium of the candidate phylum Bipolaricaulota.</title>
        <authorList>
            <person name="Kadnikov V.V."/>
            <person name="Mardanov A.V."/>
            <person name="Beletsky A.V."/>
            <person name="Frank Y.A."/>
            <person name="Karnachuk O.V."/>
            <person name="Ravin N.V."/>
        </authorList>
    </citation>
    <scope>NUCLEOTIDE SEQUENCE [LARGE SCALE GENOMIC DNA]</scope>
</reference>